<protein>
    <submittedName>
        <fullName evidence="1">Methyltransferase</fullName>
    </submittedName>
</protein>
<dbReference type="PANTHER" id="PTHR43861">
    <property type="entry name" value="TRANS-ACONITATE 2-METHYLTRANSFERASE-RELATED"/>
    <property type="match status" value="1"/>
</dbReference>
<dbReference type="Gene3D" id="3.40.50.150">
    <property type="entry name" value="Vaccinia Virus protein VP39"/>
    <property type="match status" value="1"/>
</dbReference>
<dbReference type="SUPFAM" id="SSF53335">
    <property type="entry name" value="S-adenosyl-L-methionine-dependent methyltransferases"/>
    <property type="match status" value="1"/>
</dbReference>
<keyword evidence="1" id="KW-0489">Methyltransferase</keyword>
<dbReference type="GO" id="GO:0008168">
    <property type="term" value="F:methyltransferase activity"/>
    <property type="evidence" value="ECO:0007669"/>
    <property type="project" value="UniProtKB-KW"/>
</dbReference>
<organism evidence="1 2">
    <name type="scientific">Patiriisocius marinistellae</name>
    <dbReference type="NCBI Taxonomy" id="2494560"/>
    <lineage>
        <taxon>Bacteria</taxon>
        <taxon>Pseudomonadati</taxon>
        <taxon>Bacteroidota</taxon>
        <taxon>Flavobacteriia</taxon>
        <taxon>Flavobacteriales</taxon>
        <taxon>Flavobacteriaceae</taxon>
        <taxon>Patiriisocius</taxon>
    </lineage>
</organism>
<dbReference type="InterPro" id="IPR029063">
    <property type="entry name" value="SAM-dependent_MTases_sf"/>
</dbReference>
<evidence type="ECO:0000313" key="1">
    <source>
        <dbReference type="EMBL" id="GEQ84874.1"/>
    </source>
</evidence>
<dbReference type="Proteomes" id="UP000326994">
    <property type="component" value="Unassembled WGS sequence"/>
</dbReference>
<comment type="caution">
    <text evidence="1">The sequence shown here is derived from an EMBL/GenBank/DDBJ whole genome shotgun (WGS) entry which is preliminary data.</text>
</comment>
<dbReference type="CDD" id="cd02440">
    <property type="entry name" value="AdoMet_MTases"/>
    <property type="match status" value="1"/>
</dbReference>
<dbReference type="GO" id="GO:0032259">
    <property type="term" value="P:methylation"/>
    <property type="evidence" value="ECO:0007669"/>
    <property type="project" value="UniProtKB-KW"/>
</dbReference>
<proteinExistence type="predicted"/>
<keyword evidence="2" id="KW-1185">Reference proteome</keyword>
<keyword evidence="1" id="KW-0808">Transferase</keyword>
<accession>A0A5J4FUZ8</accession>
<dbReference type="AlphaFoldDB" id="A0A5J4FUZ8"/>
<reference evidence="1 2" key="1">
    <citation type="submission" date="2019-08" db="EMBL/GenBank/DDBJ databases">
        <title>Ulvibacter marinistellae sp. nov., isolated from a starfish, Patiria pectinifera.</title>
        <authorList>
            <person name="Kawano K."/>
            <person name="Ushijima N."/>
            <person name="Kihara M."/>
            <person name="Itoh H."/>
        </authorList>
    </citation>
    <scope>NUCLEOTIDE SEQUENCE [LARGE SCALE GENOMIC DNA]</scope>
    <source>
        <strain evidence="1 2">KK4</strain>
    </source>
</reference>
<dbReference type="RefSeq" id="WP_235906037.1">
    <property type="nucleotide sequence ID" value="NZ_BKCF01000001.1"/>
</dbReference>
<name>A0A5J4FUZ8_9FLAO</name>
<evidence type="ECO:0000313" key="2">
    <source>
        <dbReference type="Proteomes" id="UP000326994"/>
    </source>
</evidence>
<dbReference type="PANTHER" id="PTHR43861:SF6">
    <property type="entry name" value="METHYLTRANSFERASE TYPE 11"/>
    <property type="match status" value="1"/>
</dbReference>
<sequence>MIKKSQNIYIKTQDYFKSGESFELLFDEHYQMLVTFPQPVNENLEFYYESDDYISHTDTKKGIMPFLYQKVKFYSLNKKIALINSMVPLKGKLLDIGAGTGDFCKAALNKSWDVSGVEPSKKAREIALEKGVPLSKSLADYKGQLFDVITLWHVLEHLPNLDEQIQNIKILLKPNGILIIAVPNYNSYDAMYYKEYWAAYDVPRHLWHFSRESMKVLFGNSLKLLKIKPMIFDSFYVSLLSEKYKSGSSFSLKALFVGLLSNIKAISSKEYSSLIYCFQKPK</sequence>
<dbReference type="Pfam" id="PF13489">
    <property type="entry name" value="Methyltransf_23"/>
    <property type="match status" value="1"/>
</dbReference>
<dbReference type="EMBL" id="BKCF01000001">
    <property type="protein sequence ID" value="GEQ84874.1"/>
    <property type="molecule type" value="Genomic_DNA"/>
</dbReference>
<gene>
    <name evidence="1" type="ORF">ULMS_03820</name>
</gene>